<dbReference type="Proteomes" id="UP000494265">
    <property type="component" value="Unassembled WGS sequence"/>
</dbReference>
<dbReference type="Pfam" id="PF03237">
    <property type="entry name" value="Terminase_6N"/>
    <property type="match status" value="1"/>
</dbReference>
<reference evidence="1" key="1">
    <citation type="submission" date="2019-10" db="EMBL/GenBank/DDBJ databases">
        <title>Lactobacillus agilis SY212 Whole Genome Sequencing Project.</title>
        <authorList>
            <person name="Suzuki S."/>
            <person name="Endo A."/>
            <person name="Maeno S."/>
            <person name="Shiwa Y."/>
            <person name="Matsutani M."/>
            <person name="Kajikawa A."/>
        </authorList>
    </citation>
    <scope>NUCLEOTIDE SEQUENCE</scope>
    <source>
        <strain evidence="1">SY212</strain>
    </source>
</reference>
<name>A0A6F9XJS4_9LACO</name>
<organism evidence="1">
    <name type="scientific">Ligilactobacillus agilis</name>
    <dbReference type="NCBI Taxonomy" id="1601"/>
    <lineage>
        <taxon>Bacteria</taxon>
        <taxon>Bacillati</taxon>
        <taxon>Bacillota</taxon>
        <taxon>Bacilli</taxon>
        <taxon>Lactobacillales</taxon>
        <taxon>Lactobacillaceae</taxon>
        <taxon>Ligilactobacillus</taxon>
    </lineage>
</organism>
<dbReference type="RefSeq" id="WP_172584251.1">
    <property type="nucleotide sequence ID" value="NZ_BLAM01000054.1"/>
</dbReference>
<dbReference type="Gene3D" id="3.40.50.300">
    <property type="entry name" value="P-loop containing nucleotide triphosphate hydrolases"/>
    <property type="match status" value="1"/>
</dbReference>
<gene>
    <name evidence="1" type="primary">yonF</name>
    <name evidence="1" type="ORF">SY212_04400</name>
</gene>
<accession>A0A6F9XJS4</accession>
<evidence type="ECO:0000313" key="1">
    <source>
        <dbReference type="EMBL" id="GET05410.1"/>
    </source>
</evidence>
<dbReference type="Gene3D" id="3.30.420.240">
    <property type="match status" value="1"/>
</dbReference>
<sequence>MTTPNKEKTGLLYTKDNNMKLWADFWRKNPQLFVRDYLKVTLYPYQNLLFYQMNKVDNFMYIAARGQGKSWVIALYAIVRCILYPGTKIAIASGTRGQAANIISGKIVDFYRENPAIRYEIGNEKNIVPKGQKPTVTFKNNSTITAITSGESARGVRANILIVDEFRLVKKDNLEQILRPIAHVNRQPRFRSNPKYANYPQEENKLLLMSSAWYKSHWIWDEFQSYVKNMLKDTDKSNYFVTALPYQLSVYHGLLSKRKVATERASDTFDQTTWDMENEAIFVGQNDSSYFKLDSLNKIRNLKKVFIPPTNEEYIENKALSKPKKLGNMPKRKEIQETRIISLDIALMGGNKNVKNDTSAFTLIRLINDGDEYKREVVGLKSITGSISSQDLAIELKRLYRDFEADYVVMDANGNGIGVFDACASVLHDEERDEDYEPWASMNDEATNERVKTDGLPVVYTVKATADFNHIIATGLKSAITSEKLQLPINHIEKRNDFINQNGGKFLNLTPEEQQRQLYSYQQASALVNELINLEYQVRDGGKIRIYEVGTTTKDRYSSLAYGNFYADELERQLKNKNKSRNMLDYLMI</sequence>
<protein>
    <submittedName>
        <fullName evidence="1">Uncharacterized protein</fullName>
    </submittedName>
</protein>
<dbReference type="InterPro" id="IPR027417">
    <property type="entry name" value="P-loop_NTPase"/>
</dbReference>
<proteinExistence type="predicted"/>
<dbReference type="EMBL" id="BLAM01000054">
    <property type="protein sequence ID" value="GET05410.1"/>
    <property type="molecule type" value="Genomic_DNA"/>
</dbReference>
<dbReference type="AlphaFoldDB" id="A0A6F9XJS4"/>
<comment type="caution">
    <text evidence="1">The sequence shown here is derived from an EMBL/GenBank/DDBJ whole genome shotgun (WGS) entry which is preliminary data.</text>
</comment>